<evidence type="ECO:0000256" key="3">
    <source>
        <dbReference type="ARBA" id="ARBA00022448"/>
    </source>
</evidence>
<dbReference type="RefSeq" id="WP_232008827.1">
    <property type="nucleotide sequence ID" value="NZ_AP018786.1"/>
</dbReference>
<protein>
    <recommendedName>
        <fullName evidence="9">Branched-chain amino acid transport system carrier protein</fullName>
    </recommendedName>
</protein>
<evidence type="ECO:0000256" key="5">
    <source>
        <dbReference type="ARBA" id="ARBA00022692"/>
    </source>
</evidence>
<feature type="transmembrane region" description="Helical" evidence="9">
    <location>
        <begin position="383"/>
        <end position="404"/>
    </location>
</feature>
<feature type="transmembrane region" description="Helical" evidence="9">
    <location>
        <begin position="350"/>
        <end position="371"/>
    </location>
</feature>
<comment type="caution">
    <text evidence="9">Lacks conserved residue(s) required for the propagation of feature annotation.</text>
</comment>
<keyword evidence="3 9" id="KW-0813">Transport</keyword>
<accession>A0A2Z6IDT1</accession>
<evidence type="ECO:0000256" key="9">
    <source>
        <dbReference type="RuleBase" id="RU362122"/>
    </source>
</evidence>
<gene>
    <name evidence="10" type="primary">brnQ_2</name>
    <name evidence="10" type="ORF">SUTMEG_06970</name>
</gene>
<feature type="transmembrane region" description="Helical" evidence="9">
    <location>
        <begin position="237"/>
        <end position="257"/>
    </location>
</feature>
<feature type="transmembrane region" description="Helical" evidence="9">
    <location>
        <begin position="156"/>
        <end position="174"/>
    </location>
</feature>
<dbReference type="NCBIfam" id="TIGR00796">
    <property type="entry name" value="livcs"/>
    <property type="match status" value="1"/>
</dbReference>
<keyword evidence="8 9" id="KW-0472">Membrane</keyword>
<proteinExistence type="inferred from homology"/>
<comment type="subcellular location">
    <subcellularLocation>
        <location evidence="9">Cell inner membrane</location>
        <topology evidence="9">Multi-pass membrane protein</topology>
    </subcellularLocation>
    <subcellularLocation>
        <location evidence="1">Cell membrane</location>
        <topology evidence="1">Multi-pass membrane protein</topology>
    </subcellularLocation>
</comment>
<dbReference type="GO" id="GO:0015820">
    <property type="term" value="P:L-leucine transport"/>
    <property type="evidence" value="ECO:0007669"/>
    <property type="project" value="TreeGrafter"/>
</dbReference>
<reference evidence="10 11" key="1">
    <citation type="journal article" date="2018" name="Int. J. Syst. Evol. Microbiol.">
        <title>Mesosutterella multiformis gen. nov., sp. nov., a member of the family Sutterellaceae and Sutterella megalosphaeroides sp. nov., isolated from human faeces.</title>
        <authorList>
            <person name="Sakamoto M."/>
            <person name="Ikeyama N."/>
            <person name="Kunihiro T."/>
            <person name="Iino T."/>
            <person name="Yuki M."/>
            <person name="Ohkuma M."/>
        </authorList>
    </citation>
    <scope>NUCLEOTIDE SEQUENCE [LARGE SCALE GENOMIC DNA]</scope>
    <source>
        <strain evidence="10 11">6FBBBH3</strain>
    </source>
</reference>
<evidence type="ECO:0000256" key="2">
    <source>
        <dbReference type="ARBA" id="ARBA00008540"/>
    </source>
</evidence>
<feature type="transmembrane region" description="Helical" evidence="9">
    <location>
        <begin position="277"/>
        <end position="302"/>
    </location>
</feature>
<dbReference type="PANTHER" id="PTHR30588:SF0">
    <property type="entry name" value="BRANCHED-CHAIN AMINO ACID PERMEASE BRNQ"/>
    <property type="match status" value="1"/>
</dbReference>
<evidence type="ECO:0000256" key="4">
    <source>
        <dbReference type="ARBA" id="ARBA00022475"/>
    </source>
</evidence>
<keyword evidence="5 9" id="KW-0812">Transmembrane</keyword>
<evidence type="ECO:0000256" key="6">
    <source>
        <dbReference type="ARBA" id="ARBA00022970"/>
    </source>
</evidence>
<dbReference type="GO" id="GO:0015818">
    <property type="term" value="P:isoleucine transport"/>
    <property type="evidence" value="ECO:0007669"/>
    <property type="project" value="TreeGrafter"/>
</dbReference>
<evidence type="ECO:0000313" key="10">
    <source>
        <dbReference type="EMBL" id="BBF22806.1"/>
    </source>
</evidence>
<dbReference type="GO" id="GO:0015190">
    <property type="term" value="F:L-leucine transmembrane transporter activity"/>
    <property type="evidence" value="ECO:0007669"/>
    <property type="project" value="TreeGrafter"/>
</dbReference>
<comment type="similarity">
    <text evidence="2 9">Belongs to the branched chain amino acid transporter family.</text>
</comment>
<keyword evidence="4" id="KW-1003">Cell membrane</keyword>
<dbReference type="AlphaFoldDB" id="A0A2Z6IDT1"/>
<dbReference type="PANTHER" id="PTHR30588">
    <property type="entry name" value="BRANCHED-CHAIN AMINO ACID TRANSPORT SYSTEM 2 CARRIER PROTEIN"/>
    <property type="match status" value="1"/>
</dbReference>
<dbReference type="InterPro" id="IPR004685">
    <property type="entry name" value="Brnchd-chn_aa_trnsp_Livcs"/>
</dbReference>
<feature type="transmembrane region" description="Helical" evidence="9">
    <location>
        <begin position="206"/>
        <end position="225"/>
    </location>
</feature>
<dbReference type="Proteomes" id="UP000271003">
    <property type="component" value="Chromosome"/>
</dbReference>
<feature type="transmembrane region" description="Helical" evidence="9">
    <location>
        <begin position="36"/>
        <end position="58"/>
    </location>
</feature>
<keyword evidence="7 9" id="KW-1133">Transmembrane helix</keyword>
<evidence type="ECO:0000313" key="11">
    <source>
        <dbReference type="Proteomes" id="UP000271003"/>
    </source>
</evidence>
<keyword evidence="6 9" id="KW-0029">Amino-acid transport</keyword>
<feature type="transmembrane region" description="Helical" evidence="9">
    <location>
        <begin position="416"/>
        <end position="440"/>
    </location>
</feature>
<comment type="function">
    <text evidence="9">Component of the transport system for branched-chain amino acids.</text>
</comment>
<evidence type="ECO:0000256" key="8">
    <source>
        <dbReference type="ARBA" id="ARBA00023136"/>
    </source>
</evidence>
<keyword evidence="11" id="KW-1185">Reference proteome</keyword>
<dbReference type="Pfam" id="PF05525">
    <property type="entry name" value="Branch_AA_trans"/>
    <property type="match status" value="1"/>
</dbReference>
<feature type="transmembrane region" description="Helical" evidence="9">
    <location>
        <begin position="70"/>
        <end position="92"/>
    </location>
</feature>
<feature type="transmembrane region" description="Helical" evidence="9">
    <location>
        <begin position="119"/>
        <end position="144"/>
    </location>
</feature>
<dbReference type="EMBL" id="AP018786">
    <property type="protein sequence ID" value="BBF22806.1"/>
    <property type="molecule type" value="Genomic_DNA"/>
</dbReference>
<sequence>MKSRLLVGLTLFSMFFGAGNLIFPPFLGVEAGTHTWFAMAGFLLTAVGFPILGVIAVAESGGLDALARRVSPAFAFCFTLLIYISIGPALAIPRTASTSFEMVVRPILDSTGLLESTVAGIPVLAGSQALYSVLFFLVAFLVALNPEKLTQRLGKCLSPLLILLILTLFAGVLFNPIGDYGPVTGAYAEGAFARGFIEGYQTMDTIAALNFGLIIAMNIRAFGVTKESAIVAETVKAGLIALVVFLVVYGALAHVGAQTGGSFSGLENGAQTLTQAAAYLFGPAGAVVLGLIFFIACLNTCVGLLSCCSNYFRGLIPAPGYTGWVAIFAILSMIVSNAGLTLILKVSVPVLVAIYPLALVLIVLALFTFAAPRLGAMPKLYPVTMLVTGIVSVTLALEGCGLRIPGLSDALALLPWSASGLGWVTPAAAAAVLTILWGLATGKKPA</sequence>
<name>A0A2Z6IDT1_9BURK</name>
<dbReference type="KEGG" id="sutt:SUTMEG_06970"/>
<evidence type="ECO:0000256" key="1">
    <source>
        <dbReference type="ARBA" id="ARBA00004651"/>
    </source>
</evidence>
<dbReference type="GO" id="GO:0005304">
    <property type="term" value="F:L-valine transmembrane transporter activity"/>
    <property type="evidence" value="ECO:0007669"/>
    <property type="project" value="TreeGrafter"/>
</dbReference>
<evidence type="ECO:0000256" key="7">
    <source>
        <dbReference type="ARBA" id="ARBA00022989"/>
    </source>
</evidence>
<dbReference type="GO" id="GO:0015188">
    <property type="term" value="F:L-isoleucine transmembrane transporter activity"/>
    <property type="evidence" value="ECO:0007669"/>
    <property type="project" value="TreeGrafter"/>
</dbReference>
<dbReference type="GO" id="GO:0005886">
    <property type="term" value="C:plasma membrane"/>
    <property type="evidence" value="ECO:0007669"/>
    <property type="project" value="UniProtKB-SubCell"/>
</dbReference>
<organism evidence="10 11">
    <name type="scientific">Sutterella megalosphaeroides</name>
    <dbReference type="NCBI Taxonomy" id="2494234"/>
    <lineage>
        <taxon>Bacteria</taxon>
        <taxon>Pseudomonadati</taxon>
        <taxon>Pseudomonadota</taxon>
        <taxon>Betaproteobacteria</taxon>
        <taxon>Burkholderiales</taxon>
        <taxon>Sutterellaceae</taxon>
        <taxon>Sutterella</taxon>
    </lineage>
</organism>